<protein>
    <submittedName>
        <fullName evidence="2">Uncharacterized protein</fullName>
    </submittedName>
</protein>
<comment type="caution">
    <text evidence="2">The sequence shown here is derived from an EMBL/GenBank/DDBJ whole genome shotgun (WGS) entry which is preliminary data.</text>
</comment>
<name>A0A811LHY0_9BILA</name>
<dbReference type="AlphaFoldDB" id="A0A811LHY0"/>
<feature type="region of interest" description="Disordered" evidence="1">
    <location>
        <begin position="38"/>
        <end position="58"/>
    </location>
</feature>
<dbReference type="Proteomes" id="UP000614601">
    <property type="component" value="Unassembled WGS sequence"/>
</dbReference>
<dbReference type="EMBL" id="CAJFCW020000006">
    <property type="protein sequence ID" value="CAG9124145.1"/>
    <property type="molecule type" value="Genomic_DNA"/>
</dbReference>
<dbReference type="Proteomes" id="UP000783686">
    <property type="component" value="Unassembled WGS sequence"/>
</dbReference>
<evidence type="ECO:0000256" key="1">
    <source>
        <dbReference type="SAM" id="MobiDB-lite"/>
    </source>
</evidence>
<reference evidence="2" key="1">
    <citation type="submission" date="2020-09" db="EMBL/GenBank/DDBJ databases">
        <authorList>
            <person name="Kikuchi T."/>
        </authorList>
    </citation>
    <scope>NUCLEOTIDE SEQUENCE</scope>
    <source>
        <strain evidence="2">SH1</strain>
    </source>
</reference>
<gene>
    <name evidence="2" type="ORF">BOKJ2_LOCUS12518</name>
</gene>
<dbReference type="EMBL" id="CAJFDH010000006">
    <property type="protein sequence ID" value="CAD5228118.1"/>
    <property type="molecule type" value="Genomic_DNA"/>
</dbReference>
<organism evidence="2 3">
    <name type="scientific">Bursaphelenchus okinawaensis</name>
    <dbReference type="NCBI Taxonomy" id="465554"/>
    <lineage>
        <taxon>Eukaryota</taxon>
        <taxon>Metazoa</taxon>
        <taxon>Ecdysozoa</taxon>
        <taxon>Nematoda</taxon>
        <taxon>Chromadorea</taxon>
        <taxon>Rhabditida</taxon>
        <taxon>Tylenchina</taxon>
        <taxon>Tylenchomorpha</taxon>
        <taxon>Aphelenchoidea</taxon>
        <taxon>Aphelenchoididae</taxon>
        <taxon>Bursaphelenchus</taxon>
    </lineage>
</organism>
<evidence type="ECO:0000313" key="2">
    <source>
        <dbReference type="EMBL" id="CAD5228118.1"/>
    </source>
</evidence>
<sequence>MYTHLNKIHKMHDDEIRSVAYPLLPDDPLARAHVENTMDNNSRNEASQLKEPSSNDNNEYIKGFLDGGIILP</sequence>
<keyword evidence="3" id="KW-1185">Reference proteome</keyword>
<evidence type="ECO:0000313" key="3">
    <source>
        <dbReference type="Proteomes" id="UP000614601"/>
    </source>
</evidence>
<accession>A0A811LHY0</accession>
<proteinExistence type="predicted"/>